<keyword evidence="1" id="KW-0472">Membrane</keyword>
<dbReference type="PANTHER" id="PTHR45856">
    <property type="entry name" value="ALPHA/BETA-HYDROLASES SUPERFAMILY PROTEIN"/>
    <property type="match status" value="1"/>
</dbReference>
<keyword evidence="4" id="KW-1185">Reference proteome</keyword>
<dbReference type="InterPro" id="IPR029058">
    <property type="entry name" value="AB_hydrolase_fold"/>
</dbReference>
<evidence type="ECO:0000256" key="1">
    <source>
        <dbReference type="SAM" id="Phobius"/>
    </source>
</evidence>
<dbReference type="RefSeq" id="WP_126421043.1">
    <property type="nucleotide sequence ID" value="NZ_AP019367.1"/>
</dbReference>
<dbReference type="AlphaFoldDB" id="A0A3G9JWC5"/>
<dbReference type="SUPFAM" id="SSF53474">
    <property type="entry name" value="alpha/beta-Hydrolases"/>
    <property type="match status" value="1"/>
</dbReference>
<proteinExistence type="predicted"/>
<dbReference type="InterPro" id="IPR002921">
    <property type="entry name" value="Fungal_lipase-type"/>
</dbReference>
<dbReference type="PANTHER" id="PTHR45856:SF24">
    <property type="entry name" value="FUNGAL LIPASE-LIKE DOMAIN-CONTAINING PROTEIN"/>
    <property type="match status" value="1"/>
</dbReference>
<evidence type="ECO:0000259" key="2">
    <source>
        <dbReference type="Pfam" id="PF01764"/>
    </source>
</evidence>
<dbReference type="GeneID" id="88848461"/>
<evidence type="ECO:0000313" key="3">
    <source>
        <dbReference type="EMBL" id="BBH49728.1"/>
    </source>
</evidence>
<protein>
    <recommendedName>
        <fullName evidence="2">Fungal lipase-type domain-containing protein</fullName>
    </recommendedName>
</protein>
<dbReference type="InterPro" id="IPR051218">
    <property type="entry name" value="Sec_MonoDiacylglyc_Lipase"/>
</dbReference>
<dbReference type="Pfam" id="PF01764">
    <property type="entry name" value="Lipase_3"/>
    <property type="match status" value="1"/>
</dbReference>
<sequence length="469" mass="50163">MSNSKSGANETGACQGDEGLASERGVRLEIARRHRKRKLAVLVVLAIVAATAAGLYSVVTWRLTMERRGVGAVDAPTTLEHIDDTTNRTGRFTATVDYTSMAAPADQKVSTQIQWDDDWFFADPTAYNHELATTCSVLSAIANSESNYYQAGTGAPAYMEEALAQLGFTDVSTASYRYRSEIIDEIVNFITNTNDVTAFSIATKRVTSSETGATKTLMLVSIRGSYGSEWVSDANFGGAADVASEEVDHEGFRVAAEEVIAQIGRGVSAYEERGGSTDDLAILFCGHSRGGAAANLAAAYADEAAGGAHPLAPLGSIYCYAFATPRTTTAAHAGDARYDNIFNILNPSDLVPRLPLASWGYARYGRDVWLPEYGSAAFEAGYDETRRRFLANVGVECPYDPTDATVVKAVESGLADKVPTQADFLSLGGVTALAEALTQKMDVGRVLCSHYPNVYIAWMQTVDTAALMS</sequence>
<accession>A0A3G9JWC5</accession>
<dbReference type="Gene3D" id="3.40.50.1820">
    <property type="entry name" value="alpha/beta hydrolase"/>
    <property type="match status" value="1"/>
</dbReference>
<gene>
    <name evidence="3" type="ORF">Pcatena_03150</name>
</gene>
<dbReference type="OrthoDB" id="3171076at2"/>
<organism evidence="3 4">
    <name type="scientific">Parolsenella catena</name>
    <dbReference type="NCBI Taxonomy" id="2003188"/>
    <lineage>
        <taxon>Bacteria</taxon>
        <taxon>Bacillati</taxon>
        <taxon>Actinomycetota</taxon>
        <taxon>Coriobacteriia</taxon>
        <taxon>Coriobacteriales</taxon>
        <taxon>Atopobiaceae</taxon>
        <taxon>Parolsenella</taxon>
    </lineage>
</organism>
<keyword evidence="1" id="KW-1133">Transmembrane helix</keyword>
<dbReference type="EMBL" id="AP019367">
    <property type="protein sequence ID" value="BBH49728.1"/>
    <property type="molecule type" value="Genomic_DNA"/>
</dbReference>
<evidence type="ECO:0000313" key="4">
    <source>
        <dbReference type="Proteomes" id="UP000273154"/>
    </source>
</evidence>
<name>A0A3G9JWC5_9ACTN</name>
<feature type="domain" description="Fungal lipase-type" evidence="2">
    <location>
        <begin position="220"/>
        <end position="357"/>
    </location>
</feature>
<reference evidence="4" key="1">
    <citation type="submission" date="2018-11" db="EMBL/GenBank/DDBJ databases">
        <title>Comparative genomics of Parolsenella catena and Libanicoccus massiliensis: Reclassification of Libanicoccus massiliensis as Parolsenella massiliensis comb. nov.</title>
        <authorList>
            <person name="Sakamoto M."/>
            <person name="Ikeyama N."/>
            <person name="Murakami T."/>
            <person name="Mori H."/>
            <person name="Yuki M."/>
            <person name="Ohkuma M."/>
        </authorList>
    </citation>
    <scope>NUCLEOTIDE SEQUENCE [LARGE SCALE GENOMIC DNA]</scope>
    <source>
        <strain evidence="4">JCM 31932</strain>
    </source>
</reference>
<keyword evidence="1" id="KW-0812">Transmembrane</keyword>
<dbReference type="GO" id="GO:0006629">
    <property type="term" value="P:lipid metabolic process"/>
    <property type="evidence" value="ECO:0007669"/>
    <property type="project" value="InterPro"/>
</dbReference>
<feature type="transmembrane region" description="Helical" evidence="1">
    <location>
        <begin position="39"/>
        <end position="59"/>
    </location>
</feature>
<dbReference type="KEGG" id="pcat:Pcatena_03150"/>
<dbReference type="Proteomes" id="UP000273154">
    <property type="component" value="Chromosome"/>
</dbReference>